<reference evidence="1" key="1">
    <citation type="journal article" date="2015" name="Nature">
        <title>Complex archaea that bridge the gap between prokaryotes and eukaryotes.</title>
        <authorList>
            <person name="Spang A."/>
            <person name="Saw J.H."/>
            <person name="Jorgensen S.L."/>
            <person name="Zaremba-Niedzwiedzka K."/>
            <person name="Martijn J."/>
            <person name="Lind A.E."/>
            <person name="van Eijk R."/>
            <person name="Schleper C."/>
            <person name="Guy L."/>
            <person name="Ettema T.J."/>
        </authorList>
    </citation>
    <scope>NUCLEOTIDE SEQUENCE</scope>
</reference>
<protein>
    <submittedName>
        <fullName evidence="1">Uncharacterized protein</fullName>
    </submittedName>
</protein>
<organism evidence="1">
    <name type="scientific">marine sediment metagenome</name>
    <dbReference type="NCBI Taxonomy" id="412755"/>
    <lineage>
        <taxon>unclassified sequences</taxon>
        <taxon>metagenomes</taxon>
        <taxon>ecological metagenomes</taxon>
    </lineage>
</organism>
<dbReference type="AlphaFoldDB" id="A0A0F9CC43"/>
<name>A0A0F9CC43_9ZZZZ</name>
<evidence type="ECO:0000313" key="1">
    <source>
        <dbReference type="EMBL" id="KKL46963.1"/>
    </source>
</evidence>
<gene>
    <name evidence="1" type="ORF">LCGC14_2340320</name>
</gene>
<proteinExistence type="predicted"/>
<dbReference type="EMBL" id="LAZR01033843">
    <property type="protein sequence ID" value="KKL46963.1"/>
    <property type="molecule type" value="Genomic_DNA"/>
</dbReference>
<sequence length="210" mass="22030">TDGLSALKTLIDAIPTTMVGTNNAALASVLGALATGAATGAVTSSDEVMAYVKQLVTNSRRVVHHMDFWSEIDDIITLDATAGDETLPPVTVAGIPSGAVVLRVIVILSIGSFEDTSGSENKFVLNGTEHIQVDKTGGTYIDAIKLINNMWLTGASGVRGGLVMIGDIDVASEVDGDDTYEFKIENADVTAASLLLRDVQVGLRVYFTLE</sequence>
<feature type="non-terminal residue" evidence="1">
    <location>
        <position position="1"/>
    </location>
</feature>
<accession>A0A0F9CC43</accession>
<comment type="caution">
    <text evidence="1">The sequence shown here is derived from an EMBL/GenBank/DDBJ whole genome shotgun (WGS) entry which is preliminary data.</text>
</comment>